<evidence type="ECO:0000313" key="6">
    <source>
        <dbReference type="EMBL" id="KAK4261654.1"/>
    </source>
</evidence>
<dbReference type="InterPro" id="IPR001828">
    <property type="entry name" value="ANF_lig-bd_rcpt"/>
</dbReference>
<evidence type="ECO:0000256" key="2">
    <source>
        <dbReference type="ARBA" id="ARBA00022692"/>
    </source>
</evidence>
<keyword evidence="4" id="KW-0472">Membrane</keyword>
<evidence type="ECO:0000256" key="1">
    <source>
        <dbReference type="ARBA" id="ARBA00004370"/>
    </source>
</evidence>
<dbReference type="SUPFAM" id="SSF53822">
    <property type="entry name" value="Periplasmic binding protein-like I"/>
    <property type="match status" value="1"/>
</dbReference>
<dbReference type="GO" id="GO:0016020">
    <property type="term" value="C:membrane"/>
    <property type="evidence" value="ECO:0007669"/>
    <property type="project" value="UniProtKB-SubCell"/>
</dbReference>
<keyword evidence="7" id="KW-1185">Reference proteome</keyword>
<evidence type="ECO:0000256" key="3">
    <source>
        <dbReference type="ARBA" id="ARBA00022989"/>
    </source>
</evidence>
<reference evidence="6" key="1">
    <citation type="submission" date="2023-10" db="EMBL/GenBank/DDBJ databases">
        <title>Chromosome-level genome of the transformable northern wattle, Acacia crassicarpa.</title>
        <authorList>
            <person name="Massaro I."/>
            <person name="Sinha N.R."/>
            <person name="Poethig S."/>
            <person name="Leichty A.R."/>
        </authorList>
    </citation>
    <scope>NUCLEOTIDE SEQUENCE</scope>
    <source>
        <strain evidence="6">Acra3RX</strain>
        <tissue evidence="6">Leaf</tissue>
    </source>
</reference>
<gene>
    <name evidence="6" type="ORF">QN277_004618</name>
</gene>
<feature type="domain" description="Receptor ligand binding region" evidence="5">
    <location>
        <begin position="73"/>
        <end position="129"/>
    </location>
</feature>
<keyword evidence="3" id="KW-1133">Transmembrane helix</keyword>
<dbReference type="Gene3D" id="3.40.50.2300">
    <property type="match status" value="1"/>
</dbReference>
<evidence type="ECO:0000259" key="5">
    <source>
        <dbReference type="Pfam" id="PF01094"/>
    </source>
</evidence>
<protein>
    <recommendedName>
        <fullName evidence="5">Receptor ligand binding region domain-containing protein</fullName>
    </recommendedName>
</protein>
<evidence type="ECO:0000256" key="4">
    <source>
        <dbReference type="ARBA" id="ARBA00023136"/>
    </source>
</evidence>
<accession>A0AAE1MDY4</accession>
<keyword evidence="2" id="KW-0812">Transmembrane</keyword>
<comment type="subcellular location">
    <subcellularLocation>
        <location evidence="1">Membrane</location>
    </subcellularLocation>
</comment>
<evidence type="ECO:0000313" key="7">
    <source>
        <dbReference type="Proteomes" id="UP001293593"/>
    </source>
</evidence>
<organism evidence="6 7">
    <name type="scientific">Acacia crassicarpa</name>
    <name type="common">northern wattle</name>
    <dbReference type="NCBI Taxonomy" id="499986"/>
    <lineage>
        <taxon>Eukaryota</taxon>
        <taxon>Viridiplantae</taxon>
        <taxon>Streptophyta</taxon>
        <taxon>Embryophyta</taxon>
        <taxon>Tracheophyta</taxon>
        <taxon>Spermatophyta</taxon>
        <taxon>Magnoliopsida</taxon>
        <taxon>eudicotyledons</taxon>
        <taxon>Gunneridae</taxon>
        <taxon>Pentapetalae</taxon>
        <taxon>rosids</taxon>
        <taxon>fabids</taxon>
        <taxon>Fabales</taxon>
        <taxon>Fabaceae</taxon>
        <taxon>Caesalpinioideae</taxon>
        <taxon>mimosoid clade</taxon>
        <taxon>Acacieae</taxon>
        <taxon>Acacia</taxon>
    </lineage>
</organism>
<comment type="caution">
    <text evidence="6">The sequence shown here is derived from an EMBL/GenBank/DDBJ whole genome shotgun (WGS) entry which is preliminary data.</text>
</comment>
<dbReference type="Pfam" id="PF01094">
    <property type="entry name" value="ANF_receptor"/>
    <property type="match status" value="1"/>
</dbReference>
<dbReference type="InterPro" id="IPR028082">
    <property type="entry name" value="Peripla_BP_I"/>
</dbReference>
<dbReference type="EMBL" id="JAWXYG010000010">
    <property type="protein sequence ID" value="KAK4261654.1"/>
    <property type="molecule type" value="Genomic_DNA"/>
</dbReference>
<name>A0AAE1MDY4_9FABA</name>
<dbReference type="Proteomes" id="UP001293593">
    <property type="component" value="Unassembled WGS sequence"/>
</dbReference>
<proteinExistence type="predicted"/>
<dbReference type="AlphaFoldDB" id="A0AAE1MDY4"/>
<sequence>MFFTLIVVTYVASLFVSVKEQIMQRIWLLIVLVIVYCRIYSNGLNGVPSSSRPNSVNIGAILSFNSTIGKVAKVAIDAAKDDINSNPSVLNGTKLNISFRDTELSTGFLGIIDSLLLMENNTVAIIGPQY</sequence>